<dbReference type="RefSeq" id="WP_290360755.1">
    <property type="nucleotide sequence ID" value="NZ_JAUHHC010000005.1"/>
</dbReference>
<proteinExistence type="predicted"/>
<reference evidence="3 4" key="1">
    <citation type="submission" date="2023-06" db="EMBL/GenBank/DDBJ databases">
        <title>Pelomonas sp. PFR6 16S ribosomal RNA gene Genome sequencing and assembly.</title>
        <authorList>
            <person name="Woo H."/>
        </authorList>
    </citation>
    <scope>NUCLEOTIDE SEQUENCE [LARGE SCALE GENOMIC DNA]</scope>
    <source>
        <strain evidence="3 4">PFR6</strain>
    </source>
</reference>
<evidence type="ECO:0000256" key="2">
    <source>
        <dbReference type="SAM" id="SignalP"/>
    </source>
</evidence>
<dbReference type="PROSITE" id="PS51257">
    <property type="entry name" value="PROKAR_LIPOPROTEIN"/>
    <property type="match status" value="1"/>
</dbReference>
<feature type="region of interest" description="Disordered" evidence="1">
    <location>
        <begin position="22"/>
        <end position="51"/>
    </location>
</feature>
<evidence type="ECO:0000313" key="3">
    <source>
        <dbReference type="EMBL" id="MDN3922452.1"/>
    </source>
</evidence>
<gene>
    <name evidence="3" type="ORF">QWJ38_19345</name>
</gene>
<feature type="signal peptide" evidence="2">
    <location>
        <begin position="1"/>
        <end position="17"/>
    </location>
</feature>
<keyword evidence="2" id="KW-0732">Signal</keyword>
<protein>
    <recommendedName>
        <fullName evidence="5">Lipoprotein</fullName>
    </recommendedName>
</protein>
<feature type="chain" id="PRO_5046430865" description="Lipoprotein" evidence="2">
    <location>
        <begin position="18"/>
        <end position="158"/>
    </location>
</feature>
<evidence type="ECO:0000313" key="4">
    <source>
        <dbReference type="Proteomes" id="UP001228044"/>
    </source>
</evidence>
<evidence type="ECO:0000256" key="1">
    <source>
        <dbReference type="SAM" id="MobiDB-lite"/>
    </source>
</evidence>
<dbReference type="EMBL" id="JAUHHC010000005">
    <property type="protein sequence ID" value="MDN3922452.1"/>
    <property type="molecule type" value="Genomic_DNA"/>
</dbReference>
<evidence type="ECO:0008006" key="5">
    <source>
        <dbReference type="Google" id="ProtNLM"/>
    </source>
</evidence>
<sequence>MQTRLAPVLLASVVALAACGKKAEAPPPPAPTPMPAPAPAPTPAPAPAGVSLSSVSLGKAVDADKKITAASEVFAKGDTIHAAVDTSGSGSAMLVAKWTYTKDGKTVPVKEDSATITPTGPATTEFHIAKPDGWPTGDYQVEILLDGKSVATKSFKVQ</sequence>
<comment type="caution">
    <text evidence="3">The sequence shown here is derived from an EMBL/GenBank/DDBJ whole genome shotgun (WGS) entry which is preliminary data.</text>
</comment>
<feature type="compositionally biased region" description="Pro residues" evidence="1">
    <location>
        <begin position="25"/>
        <end position="46"/>
    </location>
</feature>
<keyword evidence="4" id="KW-1185">Reference proteome</keyword>
<organism evidence="3 4">
    <name type="scientific">Roseateles violae</name>
    <dbReference type="NCBI Taxonomy" id="3058042"/>
    <lineage>
        <taxon>Bacteria</taxon>
        <taxon>Pseudomonadati</taxon>
        <taxon>Pseudomonadota</taxon>
        <taxon>Betaproteobacteria</taxon>
        <taxon>Burkholderiales</taxon>
        <taxon>Sphaerotilaceae</taxon>
        <taxon>Roseateles</taxon>
    </lineage>
</organism>
<name>A0ABT8DW13_9BURK</name>
<accession>A0ABT8DW13</accession>
<dbReference type="Proteomes" id="UP001228044">
    <property type="component" value="Unassembled WGS sequence"/>
</dbReference>